<keyword evidence="1" id="KW-0805">Transcription regulation</keyword>
<evidence type="ECO:0000259" key="5">
    <source>
        <dbReference type="PROSITE" id="PS51078"/>
    </source>
</evidence>
<accession>A0ABU8XMT4</accession>
<gene>
    <name evidence="6" type="ORF">U1T56_01270</name>
</gene>
<evidence type="ECO:0000256" key="3">
    <source>
        <dbReference type="ARBA" id="ARBA00023163"/>
    </source>
</evidence>
<dbReference type="Pfam" id="PF01614">
    <property type="entry name" value="IclR_C"/>
    <property type="match status" value="1"/>
</dbReference>
<dbReference type="RefSeq" id="WP_418157611.1">
    <property type="nucleotide sequence ID" value="NZ_JBBLZC010000001.1"/>
</dbReference>
<dbReference type="InterPro" id="IPR036388">
    <property type="entry name" value="WH-like_DNA-bd_sf"/>
</dbReference>
<dbReference type="Pfam" id="PF09339">
    <property type="entry name" value="HTH_IclR"/>
    <property type="match status" value="1"/>
</dbReference>
<dbReference type="PANTHER" id="PTHR30136:SF24">
    <property type="entry name" value="HTH-TYPE TRANSCRIPTIONAL REPRESSOR ALLR"/>
    <property type="match status" value="1"/>
</dbReference>
<dbReference type="InterPro" id="IPR050707">
    <property type="entry name" value="HTH_MetabolicPath_Reg"/>
</dbReference>
<proteinExistence type="predicted"/>
<name>A0ABU8XMT4_9PROT</name>
<dbReference type="InterPro" id="IPR036390">
    <property type="entry name" value="WH_DNA-bd_sf"/>
</dbReference>
<keyword evidence="3" id="KW-0804">Transcription</keyword>
<dbReference type="PROSITE" id="PS51078">
    <property type="entry name" value="ICLR_ED"/>
    <property type="match status" value="1"/>
</dbReference>
<dbReference type="PROSITE" id="PS51077">
    <property type="entry name" value="HTH_ICLR"/>
    <property type="match status" value="1"/>
</dbReference>
<reference evidence="6 7" key="1">
    <citation type="submission" date="2024-01" db="EMBL/GenBank/DDBJ databases">
        <title>Multi-omics insights into the function and evolution of sodium benzoate biodegradation pathways in Benzoatithermus flavus gen. nov., sp. nov. from hot spring.</title>
        <authorList>
            <person name="Hu C.-J."/>
            <person name="Li W.-J."/>
        </authorList>
    </citation>
    <scope>NUCLEOTIDE SEQUENCE [LARGE SCALE GENOMIC DNA]</scope>
    <source>
        <strain evidence="6 7">SYSU G07066</strain>
    </source>
</reference>
<dbReference type="SUPFAM" id="SSF55781">
    <property type="entry name" value="GAF domain-like"/>
    <property type="match status" value="1"/>
</dbReference>
<comment type="caution">
    <text evidence="6">The sequence shown here is derived from an EMBL/GenBank/DDBJ whole genome shotgun (WGS) entry which is preliminary data.</text>
</comment>
<feature type="domain" description="HTH iclR-type" evidence="4">
    <location>
        <begin position="23"/>
        <end position="85"/>
    </location>
</feature>
<dbReference type="InterPro" id="IPR014757">
    <property type="entry name" value="Tscrpt_reg_IclR_C"/>
</dbReference>
<dbReference type="InterPro" id="IPR005471">
    <property type="entry name" value="Tscrpt_reg_IclR_N"/>
</dbReference>
<dbReference type="SUPFAM" id="SSF46785">
    <property type="entry name" value="Winged helix' DNA-binding domain"/>
    <property type="match status" value="1"/>
</dbReference>
<dbReference type="EMBL" id="JBBLZC010000001">
    <property type="protein sequence ID" value="MEK0081765.1"/>
    <property type="molecule type" value="Genomic_DNA"/>
</dbReference>
<evidence type="ECO:0000313" key="6">
    <source>
        <dbReference type="EMBL" id="MEK0081765.1"/>
    </source>
</evidence>
<sequence>MARPTAKIRTRRPAADSAAAGQVQSLTRAIALLEAVARSHDGLTLTELAQIVGLPPSTAHRLLTTLQQARFVRFDPLAALWQVGVQAFVVGNAFARTRDVLMMARPYMRRLMEDSGETVNLYVMDEGEAICMGQVESRQMMRAIARPGGRVKMHCSGVGKAMLAWLPEREVARVLERHGLPRVTAKTLATPKALRADLEQVRRRGYAIDDEEHAIGLRCVAAPILDEHGMPLAAISASGPTARIPDHQLGLLGALVAEAARAVTAEVGGLSAVQEQIRGRERHPSPIGDDR</sequence>
<evidence type="ECO:0000259" key="4">
    <source>
        <dbReference type="PROSITE" id="PS51077"/>
    </source>
</evidence>
<dbReference type="Gene3D" id="3.30.450.40">
    <property type="match status" value="1"/>
</dbReference>
<keyword evidence="2" id="KW-0238">DNA-binding</keyword>
<evidence type="ECO:0000313" key="7">
    <source>
        <dbReference type="Proteomes" id="UP001375743"/>
    </source>
</evidence>
<feature type="domain" description="IclR-ED" evidence="5">
    <location>
        <begin position="86"/>
        <end position="269"/>
    </location>
</feature>
<dbReference type="InterPro" id="IPR029016">
    <property type="entry name" value="GAF-like_dom_sf"/>
</dbReference>
<dbReference type="Gene3D" id="1.10.10.10">
    <property type="entry name" value="Winged helix-like DNA-binding domain superfamily/Winged helix DNA-binding domain"/>
    <property type="match status" value="1"/>
</dbReference>
<protein>
    <submittedName>
        <fullName evidence="6">IclR family transcriptional regulator C-terminal domain-containing protein</fullName>
    </submittedName>
</protein>
<dbReference type="Proteomes" id="UP001375743">
    <property type="component" value="Unassembled WGS sequence"/>
</dbReference>
<dbReference type="PANTHER" id="PTHR30136">
    <property type="entry name" value="HELIX-TURN-HELIX TRANSCRIPTIONAL REGULATOR, ICLR FAMILY"/>
    <property type="match status" value="1"/>
</dbReference>
<keyword evidence="7" id="KW-1185">Reference proteome</keyword>
<evidence type="ECO:0000256" key="1">
    <source>
        <dbReference type="ARBA" id="ARBA00023015"/>
    </source>
</evidence>
<dbReference type="SMART" id="SM00346">
    <property type="entry name" value="HTH_ICLR"/>
    <property type="match status" value="1"/>
</dbReference>
<organism evidence="6 7">
    <name type="scientific">Benzoatithermus flavus</name>
    <dbReference type="NCBI Taxonomy" id="3108223"/>
    <lineage>
        <taxon>Bacteria</taxon>
        <taxon>Pseudomonadati</taxon>
        <taxon>Pseudomonadota</taxon>
        <taxon>Alphaproteobacteria</taxon>
        <taxon>Geminicoccales</taxon>
        <taxon>Geminicoccaceae</taxon>
        <taxon>Benzoatithermus</taxon>
    </lineage>
</organism>
<evidence type="ECO:0000256" key="2">
    <source>
        <dbReference type="ARBA" id="ARBA00023125"/>
    </source>
</evidence>